<feature type="region of interest" description="Disordered" evidence="1">
    <location>
        <begin position="68"/>
        <end position="95"/>
    </location>
</feature>
<comment type="caution">
    <text evidence="2">The sequence shown here is derived from an EMBL/GenBank/DDBJ whole genome shotgun (WGS) entry which is preliminary data.</text>
</comment>
<keyword evidence="3" id="KW-1185">Reference proteome</keyword>
<sequence length="95" mass="10945">MYLPPPLLHLIGGRHNLPRVLVCRQDKTLIDIWGEQCAHSGVFENIPAAPTPQMLWLVMIRRKVKKSLQKRSNRPVPTHFPDRAFQPVKITRSSD</sequence>
<evidence type="ECO:0000256" key="1">
    <source>
        <dbReference type="SAM" id="MobiDB-lite"/>
    </source>
</evidence>
<accession>A0A504YC90</accession>
<gene>
    <name evidence="2" type="ORF">FGIG_03614</name>
</gene>
<evidence type="ECO:0000313" key="3">
    <source>
        <dbReference type="Proteomes" id="UP000316759"/>
    </source>
</evidence>
<reference evidence="2 3" key="1">
    <citation type="submission" date="2019-04" db="EMBL/GenBank/DDBJ databases">
        <title>Annotation for the trematode Fasciola gigantica.</title>
        <authorList>
            <person name="Choi Y.-J."/>
        </authorList>
    </citation>
    <scope>NUCLEOTIDE SEQUENCE [LARGE SCALE GENOMIC DNA]</scope>
    <source>
        <strain evidence="2">Uganda_cow_1</strain>
    </source>
</reference>
<organism evidence="2 3">
    <name type="scientific">Fasciola gigantica</name>
    <name type="common">Giant liver fluke</name>
    <dbReference type="NCBI Taxonomy" id="46835"/>
    <lineage>
        <taxon>Eukaryota</taxon>
        <taxon>Metazoa</taxon>
        <taxon>Spiralia</taxon>
        <taxon>Lophotrochozoa</taxon>
        <taxon>Platyhelminthes</taxon>
        <taxon>Trematoda</taxon>
        <taxon>Digenea</taxon>
        <taxon>Plagiorchiida</taxon>
        <taxon>Echinostomata</taxon>
        <taxon>Echinostomatoidea</taxon>
        <taxon>Fasciolidae</taxon>
        <taxon>Fasciola</taxon>
    </lineage>
</organism>
<name>A0A504YC90_FASGI</name>
<evidence type="ECO:0000313" key="2">
    <source>
        <dbReference type="EMBL" id="TPP58171.1"/>
    </source>
</evidence>
<proteinExistence type="predicted"/>
<protein>
    <submittedName>
        <fullName evidence="2">Uncharacterized protein</fullName>
    </submittedName>
</protein>
<dbReference type="AlphaFoldDB" id="A0A504YC90"/>
<dbReference type="EMBL" id="SUNJ01012303">
    <property type="protein sequence ID" value="TPP58171.1"/>
    <property type="molecule type" value="Genomic_DNA"/>
</dbReference>
<dbReference type="Proteomes" id="UP000316759">
    <property type="component" value="Unassembled WGS sequence"/>
</dbReference>